<accession>A0AAV4Q8S6</accession>
<reference evidence="1 2" key="1">
    <citation type="submission" date="2021-06" db="EMBL/GenBank/DDBJ databases">
        <title>Caerostris darwini draft genome.</title>
        <authorList>
            <person name="Kono N."/>
            <person name="Arakawa K."/>
        </authorList>
    </citation>
    <scope>NUCLEOTIDE SEQUENCE [LARGE SCALE GENOMIC DNA]</scope>
</reference>
<protein>
    <submittedName>
        <fullName evidence="1">Uncharacterized protein</fullName>
    </submittedName>
</protein>
<sequence length="108" mass="12663">MKNHRKCLIRTSRSVPFQTLPSQEAICSRKHLQFNACERVELKFPRNTPLTTRKFRRTWKEDRPLKGSGRELRNSTIANPTKEVCCIFNRLDSHYKSPSKRSLGLGIY</sequence>
<proteinExistence type="predicted"/>
<organism evidence="1 2">
    <name type="scientific">Caerostris darwini</name>
    <dbReference type="NCBI Taxonomy" id="1538125"/>
    <lineage>
        <taxon>Eukaryota</taxon>
        <taxon>Metazoa</taxon>
        <taxon>Ecdysozoa</taxon>
        <taxon>Arthropoda</taxon>
        <taxon>Chelicerata</taxon>
        <taxon>Arachnida</taxon>
        <taxon>Araneae</taxon>
        <taxon>Araneomorphae</taxon>
        <taxon>Entelegynae</taxon>
        <taxon>Araneoidea</taxon>
        <taxon>Araneidae</taxon>
        <taxon>Caerostris</taxon>
    </lineage>
</organism>
<comment type="caution">
    <text evidence="1">The sequence shown here is derived from an EMBL/GenBank/DDBJ whole genome shotgun (WGS) entry which is preliminary data.</text>
</comment>
<dbReference type="Proteomes" id="UP001054837">
    <property type="component" value="Unassembled WGS sequence"/>
</dbReference>
<dbReference type="EMBL" id="BPLQ01004083">
    <property type="protein sequence ID" value="GIY05470.1"/>
    <property type="molecule type" value="Genomic_DNA"/>
</dbReference>
<keyword evidence="2" id="KW-1185">Reference proteome</keyword>
<name>A0AAV4Q8S6_9ARAC</name>
<gene>
    <name evidence="1" type="ORF">CDAR_463161</name>
</gene>
<evidence type="ECO:0000313" key="2">
    <source>
        <dbReference type="Proteomes" id="UP001054837"/>
    </source>
</evidence>
<evidence type="ECO:0000313" key="1">
    <source>
        <dbReference type="EMBL" id="GIY05470.1"/>
    </source>
</evidence>
<dbReference type="AlphaFoldDB" id="A0AAV4Q8S6"/>